<evidence type="ECO:0000256" key="4">
    <source>
        <dbReference type="ARBA" id="ARBA00022692"/>
    </source>
</evidence>
<dbReference type="PANTHER" id="PTHR33406">
    <property type="entry name" value="MEMBRANE PROTEIN MJ1562-RELATED"/>
    <property type="match status" value="1"/>
</dbReference>
<feature type="transmembrane region" description="Helical" evidence="8">
    <location>
        <begin position="270"/>
        <end position="289"/>
    </location>
</feature>
<protein>
    <submittedName>
        <fullName evidence="10">Predicted exporter protein, RND superfamily</fullName>
    </submittedName>
</protein>
<dbReference type="SUPFAM" id="SSF82866">
    <property type="entry name" value="Multidrug efflux transporter AcrB transmembrane domain"/>
    <property type="match status" value="2"/>
</dbReference>
<evidence type="ECO:0000259" key="9">
    <source>
        <dbReference type="PROSITE" id="PS50156"/>
    </source>
</evidence>
<name>A0A1H9JL07_9EURY</name>
<proteinExistence type="inferred from homology"/>
<feature type="transmembrane region" description="Helical" evidence="8">
    <location>
        <begin position="714"/>
        <end position="732"/>
    </location>
</feature>
<dbReference type="AlphaFoldDB" id="A0A1H9JL07"/>
<feature type="transmembrane region" description="Helical" evidence="8">
    <location>
        <begin position="738"/>
        <end position="758"/>
    </location>
</feature>
<keyword evidence="11" id="KW-1185">Reference proteome</keyword>
<sequence length="864" mass="89892">MELMAWVDRVSSVVTERSRLVIVLFLVLTLGIGAGAATIEESNRLAIDADSETAAADDSIAANFAERDINATTSVIAVRNTDGNALSRASLLRELEFQRELVANESVNETLVADQSGGVANVVATTAIAGTDGASGESGSEANREDGRGTTTPSLEAQIDALESMSDEEVAALVAGITDPDGDHPERQRVYSLLPREYEPGSATADARLIVLTQETEKPIRTDVSVSETVAEGQIDAHDIAQSQTGPETYLMVGSGLVGEQENAAIEDSLAIVGPLAVLFVIAALSITYRDPLDVVLGLVGVALVLVWTFGTIGWAGIAFNQLMVAIPILLVGLSVDYSFHAIMRYREEYGGDGDIRDAMDRSLRGVGPALALVTITTAIGFLANLTSPATDLQQFGIVAAIGIVATLLIFGLFVPACKVELDRALAARGFDRSARAVGTGGRVGALLGGGSKLARRAPVAVVVIALLVTAGGVAGAAQLETSADDDLYIADDPPAWTAELPDAIEPGEYSLHDDREYIYETFRTPDQRVEILIEGDVTEPSTLERLDAAESEAADAAVTIDRPMGEPAVDSPLSAMERTAADDEAFNETFDDADTDGDGVPDRNLESVYDAFFAANPSLAGQYVHRTDEGYAALRLGMGVDGTADVSTIDDQVGDVAAVVETDDRRATPTGQSLVAAAATDQLITTVFESIAATFVGILGLLTVVFRATRGRASLGIVTLVPVTVAVSWLFGTLSLLEIPISMTTAIVGSIALGLGVDYAIHVTERFADELEGGADAASALHRTVVGTGGALLSSAVTTAAGFGVLGFALLPALRQFGVSLALGIVYAFVASVVVLPSLLACWVRYGPGTATKATGTATPSDD</sequence>
<evidence type="ECO:0000256" key="2">
    <source>
        <dbReference type="ARBA" id="ARBA00010157"/>
    </source>
</evidence>
<dbReference type="InterPro" id="IPR050545">
    <property type="entry name" value="Mycobact_MmpL"/>
</dbReference>
<keyword evidence="5 8" id="KW-1133">Transmembrane helix</keyword>
<dbReference type="Proteomes" id="UP000199114">
    <property type="component" value="Unassembled WGS sequence"/>
</dbReference>
<evidence type="ECO:0000256" key="7">
    <source>
        <dbReference type="SAM" id="MobiDB-lite"/>
    </source>
</evidence>
<feature type="transmembrane region" description="Helical" evidence="8">
    <location>
        <begin position="396"/>
        <end position="415"/>
    </location>
</feature>
<feature type="domain" description="SSD" evidence="9">
    <location>
        <begin position="707"/>
        <end position="843"/>
    </location>
</feature>
<keyword evidence="4 8" id="KW-0812">Transmembrane</keyword>
<keyword evidence="3" id="KW-1003">Cell membrane</keyword>
<feature type="transmembrane region" description="Helical" evidence="8">
    <location>
        <begin position="684"/>
        <end position="707"/>
    </location>
</feature>
<comment type="similarity">
    <text evidence="2">Belongs to the resistance-nodulation-cell division (RND) (TC 2.A.6) family. MmpL subfamily.</text>
</comment>
<dbReference type="Gene3D" id="1.20.1640.10">
    <property type="entry name" value="Multidrug efflux transporter AcrB transmembrane domain"/>
    <property type="match status" value="2"/>
</dbReference>
<reference evidence="11" key="1">
    <citation type="submission" date="2016-10" db="EMBL/GenBank/DDBJ databases">
        <authorList>
            <person name="Varghese N."/>
            <person name="Submissions S."/>
        </authorList>
    </citation>
    <scope>NUCLEOTIDE SEQUENCE [LARGE SCALE GENOMIC DNA]</scope>
    <source>
        <strain evidence="11">DSM 25055</strain>
    </source>
</reference>
<feature type="transmembrane region" description="Helical" evidence="8">
    <location>
        <begin position="296"/>
        <end position="318"/>
    </location>
</feature>
<evidence type="ECO:0000256" key="5">
    <source>
        <dbReference type="ARBA" id="ARBA00022989"/>
    </source>
</evidence>
<feature type="region of interest" description="Disordered" evidence="7">
    <location>
        <begin position="130"/>
        <end position="152"/>
    </location>
</feature>
<evidence type="ECO:0000256" key="1">
    <source>
        <dbReference type="ARBA" id="ARBA00004651"/>
    </source>
</evidence>
<dbReference type="EMBL" id="FOFD01000003">
    <property type="protein sequence ID" value="SEQ87438.1"/>
    <property type="molecule type" value="Genomic_DNA"/>
</dbReference>
<keyword evidence="6 8" id="KW-0472">Membrane</keyword>
<feature type="transmembrane region" description="Helical" evidence="8">
    <location>
        <begin position="818"/>
        <end position="845"/>
    </location>
</feature>
<feature type="transmembrane region" description="Helical" evidence="8">
    <location>
        <begin position="324"/>
        <end position="343"/>
    </location>
</feature>
<dbReference type="PROSITE" id="PS50156">
    <property type="entry name" value="SSD"/>
    <property type="match status" value="2"/>
</dbReference>
<evidence type="ECO:0000313" key="10">
    <source>
        <dbReference type="EMBL" id="SEQ87438.1"/>
    </source>
</evidence>
<feature type="transmembrane region" description="Helical" evidence="8">
    <location>
        <begin position="792"/>
        <end position="812"/>
    </location>
</feature>
<dbReference type="InterPro" id="IPR004869">
    <property type="entry name" value="MMPL_dom"/>
</dbReference>
<gene>
    <name evidence="10" type="ORF">SAMN04489841_2597</name>
</gene>
<dbReference type="PANTHER" id="PTHR33406:SF6">
    <property type="entry name" value="MEMBRANE PROTEIN YDGH-RELATED"/>
    <property type="match status" value="1"/>
</dbReference>
<dbReference type="Pfam" id="PF03176">
    <property type="entry name" value="MMPL"/>
    <property type="match status" value="2"/>
</dbReference>
<feature type="transmembrane region" description="Helical" evidence="8">
    <location>
        <begin position="364"/>
        <end position="384"/>
    </location>
</feature>
<evidence type="ECO:0000256" key="8">
    <source>
        <dbReference type="SAM" id="Phobius"/>
    </source>
</evidence>
<organism evidence="10 11">
    <name type="scientific">Natrinema salaciae</name>
    <dbReference type="NCBI Taxonomy" id="1186196"/>
    <lineage>
        <taxon>Archaea</taxon>
        <taxon>Methanobacteriati</taxon>
        <taxon>Methanobacteriota</taxon>
        <taxon>Stenosarchaea group</taxon>
        <taxon>Halobacteria</taxon>
        <taxon>Halobacteriales</taxon>
        <taxon>Natrialbaceae</taxon>
        <taxon>Natrinema</taxon>
    </lineage>
</organism>
<accession>A0A1H9JL07</accession>
<feature type="domain" description="SSD" evidence="9">
    <location>
        <begin position="296"/>
        <end position="421"/>
    </location>
</feature>
<evidence type="ECO:0000256" key="3">
    <source>
        <dbReference type="ARBA" id="ARBA00022475"/>
    </source>
</evidence>
<dbReference type="GO" id="GO:0005886">
    <property type="term" value="C:plasma membrane"/>
    <property type="evidence" value="ECO:0007669"/>
    <property type="project" value="UniProtKB-SubCell"/>
</dbReference>
<comment type="subcellular location">
    <subcellularLocation>
        <location evidence="1">Cell membrane</location>
        <topology evidence="1">Multi-pass membrane protein</topology>
    </subcellularLocation>
</comment>
<feature type="transmembrane region" description="Helical" evidence="8">
    <location>
        <begin position="460"/>
        <end position="480"/>
    </location>
</feature>
<evidence type="ECO:0000313" key="11">
    <source>
        <dbReference type="Proteomes" id="UP000199114"/>
    </source>
</evidence>
<evidence type="ECO:0000256" key="6">
    <source>
        <dbReference type="ARBA" id="ARBA00023136"/>
    </source>
</evidence>
<dbReference type="InterPro" id="IPR000731">
    <property type="entry name" value="SSD"/>
</dbReference>